<dbReference type="NCBIfam" id="TIGR00277">
    <property type="entry name" value="HDIG"/>
    <property type="match status" value="1"/>
</dbReference>
<dbReference type="NCBIfam" id="NF002829">
    <property type="entry name" value="PRK03007.1"/>
    <property type="match status" value="1"/>
</dbReference>
<dbReference type="Pfam" id="PF13286">
    <property type="entry name" value="HD_assoc"/>
    <property type="match status" value="1"/>
</dbReference>
<dbReference type="InterPro" id="IPR003607">
    <property type="entry name" value="HD/PDEase_dom"/>
</dbReference>
<comment type="caution">
    <text evidence="5">The sequence shown here is derived from an EMBL/GenBank/DDBJ whole genome shotgun (WGS) entry which is preliminary data.</text>
</comment>
<dbReference type="SUPFAM" id="SSF109604">
    <property type="entry name" value="HD-domain/PDEase-like"/>
    <property type="match status" value="1"/>
</dbReference>
<reference evidence="5" key="2">
    <citation type="submission" date="2023-01" db="EMBL/GenBank/DDBJ databases">
        <authorList>
            <person name="Sun Q."/>
            <person name="Evtushenko L."/>
        </authorList>
    </citation>
    <scope>NUCLEOTIDE SEQUENCE</scope>
    <source>
        <strain evidence="5">VKM Ac-1069</strain>
    </source>
</reference>
<feature type="region of interest" description="Disordered" evidence="3">
    <location>
        <begin position="1"/>
        <end position="46"/>
    </location>
</feature>
<dbReference type="InterPro" id="IPR050135">
    <property type="entry name" value="dGTPase-like"/>
</dbReference>
<dbReference type="Proteomes" id="UP001143463">
    <property type="component" value="Unassembled WGS sequence"/>
</dbReference>
<dbReference type="PANTHER" id="PTHR11373">
    <property type="entry name" value="DEOXYNUCLEOSIDE TRIPHOSPHATE TRIPHOSPHOHYDROLASE"/>
    <property type="match status" value="1"/>
</dbReference>
<dbReference type="RefSeq" id="WP_051737142.1">
    <property type="nucleotide sequence ID" value="NZ_BAAAUZ010000011.1"/>
</dbReference>
<dbReference type="InterPro" id="IPR006674">
    <property type="entry name" value="HD_domain"/>
</dbReference>
<feature type="compositionally biased region" description="Basic and acidic residues" evidence="3">
    <location>
        <begin position="11"/>
        <end position="21"/>
    </location>
</feature>
<gene>
    <name evidence="5" type="primary">dgt_1</name>
    <name evidence="5" type="ORF">GCM10017577_10670</name>
</gene>
<dbReference type="InterPro" id="IPR006675">
    <property type="entry name" value="HDIG_dom"/>
</dbReference>
<dbReference type="PANTHER" id="PTHR11373:SF32">
    <property type="entry name" value="DEOXYGUANOSINETRIPHOSPHATE TRIPHOSPHOHYDROLASE"/>
    <property type="match status" value="1"/>
</dbReference>
<accession>A0A9W6NV12</accession>
<dbReference type="AlphaFoldDB" id="A0A9W6NV12"/>
<sequence length="443" mass="47237">MTATVPAPAREGYDDHDRARLLPEPPKGSGLGEHHRPEKRSPFSRDRARVLHSAALRRLAGKTQVVGPGEAAEITGIPRTRLTHSLEVAQIGRGIAEELGCDPDVVDTAGLAHDIGHPPFGHNGERALDEFGAACGGFEGNAQTLRILTRLEPKVALVDDTGEHPGGLNLTRATLDASCKYPWRRRGAERKFGAYDEDGAVFDWVREGAPEQTGGSVPRPRRCVEAQVMDWSDDVAYSVHDVEDGILSGRIDLAALAAPEERAVLALLASTHFGADPAACEVAAAELARLPVVDAVKGFDTATAPAVAHAALKRLTSELVGRFVRAATDATLDAHGDGPVLRYTADLVVPPEAAAEVALLKAVALRYVMSDPDRLRMQARQRELLKELGEALLAGAPGTLDPVRAGEWAAAGDDAARLRVVVDQIAVLTDAGALAWHRRLCER</sequence>
<comment type="similarity">
    <text evidence="2">Belongs to the dGTPase family. Type 2 subfamily.</text>
</comment>
<dbReference type="HAMAP" id="MF_01212">
    <property type="entry name" value="dGTPase_type2"/>
    <property type="match status" value="1"/>
</dbReference>
<dbReference type="GO" id="GO:0008832">
    <property type="term" value="F:dGTPase activity"/>
    <property type="evidence" value="ECO:0007669"/>
    <property type="project" value="TreeGrafter"/>
</dbReference>
<evidence type="ECO:0000256" key="1">
    <source>
        <dbReference type="ARBA" id="ARBA00022801"/>
    </source>
</evidence>
<name>A0A9W6NV12_9PSEU</name>
<dbReference type="EMBL" id="BSFQ01000003">
    <property type="protein sequence ID" value="GLL09927.1"/>
    <property type="molecule type" value="Genomic_DNA"/>
</dbReference>
<keyword evidence="6" id="KW-1185">Reference proteome</keyword>
<dbReference type="CDD" id="cd00077">
    <property type="entry name" value="HDc"/>
    <property type="match status" value="1"/>
</dbReference>
<reference evidence="5" key="1">
    <citation type="journal article" date="2014" name="Int. J. Syst. Evol. Microbiol.">
        <title>Complete genome sequence of Corynebacterium casei LMG S-19264T (=DSM 44701T), isolated from a smear-ripened cheese.</title>
        <authorList>
            <consortium name="US DOE Joint Genome Institute (JGI-PGF)"/>
            <person name="Walter F."/>
            <person name="Albersmeier A."/>
            <person name="Kalinowski J."/>
            <person name="Ruckert C."/>
        </authorList>
    </citation>
    <scope>NUCLEOTIDE SEQUENCE</scope>
    <source>
        <strain evidence="5">VKM Ac-1069</strain>
    </source>
</reference>
<dbReference type="InterPro" id="IPR006261">
    <property type="entry name" value="dGTPase"/>
</dbReference>
<dbReference type="SMART" id="SM00471">
    <property type="entry name" value="HDc"/>
    <property type="match status" value="1"/>
</dbReference>
<evidence type="ECO:0000313" key="5">
    <source>
        <dbReference type="EMBL" id="GLL09927.1"/>
    </source>
</evidence>
<dbReference type="InterPro" id="IPR026875">
    <property type="entry name" value="PHydrolase_assoc_dom"/>
</dbReference>
<organism evidence="5 6">
    <name type="scientific">Pseudonocardia halophobica</name>
    <dbReference type="NCBI Taxonomy" id="29401"/>
    <lineage>
        <taxon>Bacteria</taxon>
        <taxon>Bacillati</taxon>
        <taxon>Actinomycetota</taxon>
        <taxon>Actinomycetes</taxon>
        <taxon>Pseudonocardiales</taxon>
        <taxon>Pseudonocardiaceae</taxon>
        <taxon>Pseudonocardia</taxon>
    </lineage>
</organism>
<evidence type="ECO:0000256" key="3">
    <source>
        <dbReference type="SAM" id="MobiDB-lite"/>
    </source>
</evidence>
<dbReference type="NCBIfam" id="TIGR01353">
    <property type="entry name" value="dGTP_triPase"/>
    <property type="match status" value="1"/>
</dbReference>
<proteinExistence type="inferred from homology"/>
<dbReference type="PROSITE" id="PS51831">
    <property type="entry name" value="HD"/>
    <property type="match status" value="1"/>
</dbReference>
<dbReference type="GO" id="GO:0006203">
    <property type="term" value="P:dGTP catabolic process"/>
    <property type="evidence" value="ECO:0007669"/>
    <property type="project" value="TreeGrafter"/>
</dbReference>
<keyword evidence="1 2" id="KW-0378">Hydrolase</keyword>
<dbReference type="InterPro" id="IPR023023">
    <property type="entry name" value="dNTPase_2"/>
</dbReference>
<protein>
    <recommendedName>
        <fullName evidence="2">Deoxyguanosinetriphosphate triphosphohydrolase-like protein</fullName>
    </recommendedName>
</protein>
<feature type="compositionally biased region" description="Basic and acidic residues" evidence="3">
    <location>
        <begin position="32"/>
        <end position="46"/>
    </location>
</feature>
<evidence type="ECO:0000256" key="2">
    <source>
        <dbReference type="HAMAP-Rule" id="MF_01212"/>
    </source>
</evidence>
<evidence type="ECO:0000259" key="4">
    <source>
        <dbReference type="PROSITE" id="PS51831"/>
    </source>
</evidence>
<feature type="domain" description="HD" evidence="4">
    <location>
        <begin position="81"/>
        <end position="238"/>
    </location>
</feature>
<dbReference type="Pfam" id="PF01966">
    <property type="entry name" value="HD"/>
    <property type="match status" value="1"/>
</dbReference>
<dbReference type="Gene3D" id="1.10.3210.10">
    <property type="entry name" value="Hypothetical protein af1432"/>
    <property type="match status" value="1"/>
</dbReference>
<evidence type="ECO:0000313" key="6">
    <source>
        <dbReference type="Proteomes" id="UP001143463"/>
    </source>
</evidence>